<dbReference type="OrthoDB" id="6118844at2"/>
<dbReference type="AlphaFoldDB" id="A0A1C3JV67"/>
<dbReference type="Proteomes" id="UP000092840">
    <property type="component" value="Unassembled WGS sequence"/>
</dbReference>
<evidence type="ECO:0000313" key="4">
    <source>
        <dbReference type="Proteomes" id="UP000092840"/>
    </source>
</evidence>
<proteinExistence type="predicted"/>
<feature type="region of interest" description="Disordered" evidence="1">
    <location>
        <begin position="155"/>
        <end position="174"/>
    </location>
</feature>
<dbReference type="EMBL" id="FLRA01000026">
    <property type="protein sequence ID" value="SBT19134.1"/>
    <property type="molecule type" value="Genomic_DNA"/>
</dbReference>
<feature type="compositionally biased region" description="Basic and acidic residues" evidence="1">
    <location>
        <begin position="155"/>
        <end position="164"/>
    </location>
</feature>
<evidence type="ECO:0000313" key="3">
    <source>
        <dbReference type="EMBL" id="SBT22726.1"/>
    </source>
</evidence>
<keyword evidence="4" id="KW-1185">Reference proteome</keyword>
<gene>
    <name evidence="2" type="ORF">MGA5115_03295</name>
    <name evidence="3" type="ORF">MGA5116_03351</name>
</gene>
<dbReference type="EMBL" id="FLRB01000030">
    <property type="protein sequence ID" value="SBT22726.1"/>
    <property type="molecule type" value="Genomic_DNA"/>
</dbReference>
<dbReference type="Proteomes" id="UP000092871">
    <property type="component" value="Unassembled WGS sequence"/>
</dbReference>
<reference evidence="2 5" key="2">
    <citation type="submission" date="2016-06" db="EMBL/GenBank/DDBJ databases">
        <authorList>
            <person name="Kjaerup R.B."/>
            <person name="Dalgaard T.S."/>
            <person name="Juul-Madsen H.R."/>
        </authorList>
    </citation>
    <scope>NUCLEOTIDE SEQUENCE [LARGE SCALE GENOMIC DNA]</scope>
    <source>
        <strain evidence="2 5">CECT 5115</strain>
    </source>
</reference>
<evidence type="ECO:0000313" key="5">
    <source>
        <dbReference type="Proteomes" id="UP000092871"/>
    </source>
</evidence>
<evidence type="ECO:0000256" key="1">
    <source>
        <dbReference type="SAM" id="MobiDB-lite"/>
    </source>
</evidence>
<name>A0A1C3JV67_9GAMM</name>
<dbReference type="RefSeq" id="WP_067038388.1">
    <property type="nucleotide sequence ID" value="NZ_FLRA01000026.1"/>
</dbReference>
<evidence type="ECO:0000313" key="2">
    <source>
        <dbReference type="EMBL" id="SBT19134.1"/>
    </source>
</evidence>
<sequence>MSDQYRFNIQNNHIVGILEWDDGRWEQEKIDADERYYVENNTVYKEERDDGGLEVTAFTDDDNDGIFVEGQTTYSHSTTGQDYYTFDVQDNVVIGKTEYEADGDVERESIFNHSFEINDNLITEFEPQRSGFEKTVYQDINNDGQYHKLSEEFVRDNHDSDRQSTDPFEPLNTEDQEETVLILNSHQQDSVSFNVGDDLKIFNFNASEGDQINLSQEFGISSAEEFMQYIEDIEHDGHTLEVDLGQLGEIEIIGITSEDITWDIVNFGG</sequence>
<protein>
    <submittedName>
        <fullName evidence="2">Uncharacterized protein</fullName>
    </submittedName>
</protein>
<organism evidence="2 5">
    <name type="scientific">Marinomonas gallaica</name>
    <dbReference type="NCBI Taxonomy" id="1806667"/>
    <lineage>
        <taxon>Bacteria</taxon>
        <taxon>Pseudomonadati</taxon>
        <taxon>Pseudomonadota</taxon>
        <taxon>Gammaproteobacteria</taxon>
        <taxon>Oceanospirillales</taxon>
        <taxon>Oceanospirillaceae</taxon>
        <taxon>Marinomonas</taxon>
    </lineage>
</organism>
<reference evidence="3 4" key="1">
    <citation type="submission" date="2016-06" db="EMBL/GenBank/DDBJ databases">
        <authorList>
            <person name="Rodrigo-Torres L."/>
            <person name="Arahal D.R."/>
        </authorList>
    </citation>
    <scope>NUCLEOTIDE SEQUENCE [LARGE SCALE GENOMIC DNA]</scope>
    <source>
        <strain evidence="3 4">CECT 5116</strain>
    </source>
</reference>
<accession>A0A1C3JV67</accession>